<feature type="compositionally biased region" description="Basic and acidic residues" evidence="2">
    <location>
        <begin position="3298"/>
        <end position="3320"/>
    </location>
</feature>
<dbReference type="STRING" id="137246.A0A401SHW2"/>
<feature type="compositionally biased region" description="Basic and acidic residues" evidence="2">
    <location>
        <begin position="3112"/>
        <end position="3123"/>
    </location>
</feature>
<feature type="compositionally biased region" description="Basic and acidic residues" evidence="2">
    <location>
        <begin position="221"/>
        <end position="247"/>
    </location>
</feature>
<dbReference type="PANTHER" id="PTHR14113">
    <property type="entry name" value="PICCOLO/BASSOON"/>
    <property type="match status" value="1"/>
</dbReference>
<feature type="compositionally biased region" description="Polar residues" evidence="2">
    <location>
        <begin position="22"/>
        <end position="41"/>
    </location>
</feature>
<feature type="region of interest" description="Disordered" evidence="2">
    <location>
        <begin position="1775"/>
        <end position="1794"/>
    </location>
</feature>
<dbReference type="PANTHER" id="PTHR14113:SF1">
    <property type="entry name" value="PROTEIN BASSOON"/>
    <property type="match status" value="1"/>
</dbReference>
<feature type="region of interest" description="Disordered" evidence="2">
    <location>
        <begin position="2666"/>
        <end position="2753"/>
    </location>
</feature>
<feature type="compositionally biased region" description="Basic and acidic residues" evidence="2">
    <location>
        <begin position="347"/>
        <end position="364"/>
    </location>
</feature>
<feature type="region of interest" description="Disordered" evidence="2">
    <location>
        <begin position="954"/>
        <end position="978"/>
    </location>
</feature>
<organism evidence="3 4">
    <name type="scientific">Chiloscyllium punctatum</name>
    <name type="common">Brownbanded bambooshark</name>
    <name type="synonym">Hemiscyllium punctatum</name>
    <dbReference type="NCBI Taxonomy" id="137246"/>
    <lineage>
        <taxon>Eukaryota</taxon>
        <taxon>Metazoa</taxon>
        <taxon>Chordata</taxon>
        <taxon>Craniata</taxon>
        <taxon>Vertebrata</taxon>
        <taxon>Chondrichthyes</taxon>
        <taxon>Elasmobranchii</taxon>
        <taxon>Galeomorphii</taxon>
        <taxon>Galeoidea</taxon>
        <taxon>Orectolobiformes</taxon>
        <taxon>Hemiscylliidae</taxon>
        <taxon>Chiloscyllium</taxon>
    </lineage>
</organism>
<feature type="compositionally biased region" description="Basic and acidic residues" evidence="2">
    <location>
        <begin position="64"/>
        <end position="73"/>
    </location>
</feature>
<feature type="compositionally biased region" description="Basic and acidic residues" evidence="2">
    <location>
        <begin position="499"/>
        <end position="512"/>
    </location>
</feature>
<feature type="compositionally biased region" description="Polar residues" evidence="2">
    <location>
        <begin position="890"/>
        <end position="902"/>
    </location>
</feature>
<feature type="non-terminal residue" evidence="3">
    <location>
        <position position="1"/>
    </location>
</feature>
<dbReference type="GO" id="GO:0048788">
    <property type="term" value="C:cytoskeleton of presynaptic active zone"/>
    <property type="evidence" value="ECO:0007669"/>
    <property type="project" value="TreeGrafter"/>
</dbReference>
<feature type="compositionally biased region" description="Acidic residues" evidence="2">
    <location>
        <begin position="279"/>
        <end position="293"/>
    </location>
</feature>
<feature type="region of interest" description="Disordered" evidence="2">
    <location>
        <begin position="1949"/>
        <end position="1983"/>
    </location>
</feature>
<feature type="compositionally biased region" description="Polar residues" evidence="2">
    <location>
        <begin position="134"/>
        <end position="149"/>
    </location>
</feature>
<feature type="compositionally biased region" description="Acidic residues" evidence="2">
    <location>
        <begin position="485"/>
        <end position="498"/>
    </location>
</feature>
<reference evidence="3 4" key="1">
    <citation type="journal article" date="2018" name="Nat. Ecol. Evol.">
        <title>Shark genomes provide insights into elasmobranch evolution and the origin of vertebrates.</title>
        <authorList>
            <person name="Hara Y"/>
            <person name="Yamaguchi K"/>
            <person name="Onimaru K"/>
            <person name="Kadota M"/>
            <person name="Koyanagi M"/>
            <person name="Keeley SD"/>
            <person name="Tatsumi K"/>
            <person name="Tanaka K"/>
            <person name="Motone F"/>
            <person name="Kageyama Y"/>
            <person name="Nozu R"/>
            <person name="Adachi N"/>
            <person name="Nishimura O"/>
            <person name="Nakagawa R"/>
            <person name="Tanegashima C"/>
            <person name="Kiyatake I"/>
            <person name="Matsumoto R"/>
            <person name="Murakumo K"/>
            <person name="Nishida K"/>
            <person name="Terakita A"/>
            <person name="Kuratani S"/>
            <person name="Sato K"/>
            <person name="Hyodo S Kuraku.S."/>
        </authorList>
    </citation>
    <scope>NUCLEOTIDE SEQUENCE [LARGE SCALE GENOMIC DNA]</scope>
</reference>
<keyword evidence="4" id="KW-1185">Reference proteome</keyword>
<feature type="compositionally biased region" description="Basic and acidic residues" evidence="2">
    <location>
        <begin position="2968"/>
        <end position="2980"/>
    </location>
</feature>
<feature type="compositionally biased region" description="Polar residues" evidence="2">
    <location>
        <begin position="3170"/>
        <end position="3180"/>
    </location>
</feature>
<feature type="region of interest" description="Disordered" evidence="2">
    <location>
        <begin position="3075"/>
        <end position="3570"/>
    </location>
</feature>
<feature type="compositionally biased region" description="Low complexity" evidence="2">
    <location>
        <begin position="903"/>
        <end position="913"/>
    </location>
</feature>
<feature type="region of interest" description="Disordered" evidence="2">
    <location>
        <begin position="2209"/>
        <end position="2273"/>
    </location>
</feature>
<sequence>AKPGQPMQTKQQAPLIVDKQHPQQMHPGQSEAQAANPNKSQSPREKPKPAVQSTAVPATAKVISADKKVDPSSKETSQAAELQKAKVQEELNKGYPQELSRSPQSLSDTGYSSDGISSSQSEVTTSVHHEAQKLNESGQVQQSPKSPSEFNKLESSVWPLLESQSVQDKAKRGRTAQSSSEEQREGHRPRSLSITPESYSSDEELEDIQEEDEDTFELDNQSERRESLESLDEFGRKLQHGYVEDRSGSAISTPHDKTIQPGAELTDEEFMRRQLLEMSAEEDNVSVENEELDSCAKRVSMKKSQKHNLESSKQSPSKQHLDPSTVSNYEDTTLEGYGGEDSQSWQEQKEHEDTYRESLNHAEEDAVGEPAGLRRFKTIDLNTTNTYISRDVEGCNETDLSIDREPELEMESLTGSPEEKSKGEYSSTLPPSTPTFSSGTSPTSVSSLEEDSDSSPSRRHRLEEVKQQRKARHRSHGPLLPTIEDSSEEEELREEEELLREQEKMREVEQHRIRSTARKAKRDKEELRAQRRRERSKTPPSNLSPIEDASPTEELRQAAEMEELHRSSCSEYSPTIDSEAEGFEITACRLYKSGSEYNLPSFMSLYSPTEKSTTSSSSVNQKPLKSAEEAYEEMMRKAEMLKSQQPVQTIAYGSSYQQDDYMQNNYKYQSSDVYTYSNNEITLSQTSLQGDLQKAEAYEVTVKTAAQTPKLSRSPSLELRLQQQNAQLQNLERSFQEKKLLDAQSAYTELAKQTDALLTPGTSPTQSSAPMSFISSQANRGIPDVRVTQYFMRDMQDQSQTAVSVGTKVDSSQIVTASYTTYNKKSAVTVATAIVSQSSMSARSSPIDRSMGYIQVRPSDPGISTPYCSQNNISGGKKFSESYGAPNLDGASTQTPGSFFKTSSPEEPLSPSSQRAVTRTDMPTISLSSDKSTTEFSTQTSNARVVLPSNVPMASSPSTMMAQGTQTSVRSPRLTRQISSPESTCMVVTLAANVSSSAQPLAVNSSVSPNVSPTRLSRQQTLHGWTQSVAASTQHVQQPMYAKSSSQTDRIPTQRGQISSTVVTTSTVLGQGVVPLENTFNKASWMYQNANANINSVEVSRTCSSIVDLRTAAKSPPVIITDHGMDLTSLATESRKYSLESDQLPCRQSTAVQPLIINLNMQEHPNVNTTVGVTITSSMLISQSKVPKIYGDPFQNLMDLGHGTATAICLSQAKQLESMVQPITVTESGTNTDMAIVTTKSGFTSQIQPHFARFNLANQVTPVRKLDMFVNQSNINNAINVSAMPRPGPHDSGFVTSQVHQEASLELKPSAPPANELGAKAHTMVQLDSTAAGTVTKLIKQDPPPNALDLTGSKPERAVCCDVVYKFPFAGSCTGSFNSGTQVSEQAMAEPRLSDRNIAQKYYDNRAQEPVDSYQYKEPMASYQEGSNFYKEHKTFPQVFSGRLHSSMSDSNLLEASINYNLMKDEPFYHPPGGDAAVDLSTMRQSYSLSFGQGRDWELGMQYGSFTDLRQQSDILSQPAPIRRYSSMSNIHSGYGYSMREDLPNFQEASLAQYSATTAREISRMCAALNSMDHYGTRYSNSSDSLQYGPAGRNAHCSELARNSALSHHQGMPPLKQDMMYHPNLSDSQRRIAVHGFGNMPQAVRLRAIRHMYPSVAPVRAPDGMIYSTINTPIASTLPITTQPASILCPMLRGVYRPYLPSNIAAVPLARLSRLPLVAPRMPAAAPGLYRYLPPNRFPAAPTSAGEAPIYLGKPGAAPGSNVRTGGVNISQLVPGQTTQRPEQSGIPQHSASAPVTQKFVCDANQSKQQADIGLIQQQQQVQPQQSQVQVQQQQQLQSQQMQQQLQQQQVQQQQLQPQQVQVQQQQQLQPQQVQPQMQQQIQQQQQMQPQQVQQQQGQQQLQVQQPQQDQQLQQQLQAEQQLEQQKEQQLQKQLQQLLQQQLQQQKQQEAQQSDTARSGAGRRKHEDKEEEHQRKQQQDHMLLIERERVELEKLRHQRLQEELERQRLELQRHRESEQIIVQRELQELQTIKQQVLHQQQEERQAQLVLQREQLAQQRLQLEQIQQLQQQLHQQLEEQKVRNTVSFPAVCDPSGRINPHSMSEMAIEMQRTIAQNGQYWPVNQPYIEGGPVATTTQEAYVSPHHRAFIEAPQRSTSELSLRTDEHWESRAIKKRNSVPRLRDAYEGDDTSLRDQYVVKKIADCSVQTDDEEGEEGYYMSRRRRTKRSVDCSVQTDDEDNGELEQPTRRRRSRFSKHSDSSTEHKREASKGTSSIAIQTVNDCSVQTDQNELGPVSPAIHIIPDPRVEIVRYISAPEKTYKGESLACQTEPEAQSQGIVVPQFAIPTTINPYSTNIQIVTSGPLDQTNSRQQGIMIIPKAEKKKPDPLEIGYQCHLPPEPLPQMTRQPPKSPQVLYSPVSPLSPHRLLDTSFTSSEKLNKAHVTPQKHFTTESPKRQPSLPRPIKVMQRSMSDPKPVSPTSDESGKPRFFAQHQQQTLHGGQIGNLQQSTMKKVKRTLPSPPPEEIIHGSAQLHPQLFGTSLSRKRGTLPDQVTRDRLLKDISHELEKVEQESNKLQKKQAELDEEEKEIDAKLRYIELGINRRKETFVKEPTKRDVGYVRGLGEDRDYMSDSEVNNIRIPSYNSNSVLARPQTAPVNQYSEFSMAQHPTTSSQYPPSQTTPQGLTNYQTAGYQPSHYPVPNSYQSQSNLQSHSTLHSQNTCQPHAYPQNTNYQTDSSLQNVPGLQPSHQYQAPSTYANQASFQSGHNAQYQQQENILSQHQKPRQTSLADLEQKIPTNYEVIGNPNAIISATPTEKVYTSTTMSNSYDQYKNAEVRVADSGNAIESPSTNYSADSLYTNLEHNVSRNYVMIDDISELTKENTSASENQKVDQPAQHSSSRHAKEKNNFPEPTNSIRTHAYNKADDESEEDMYDVQISDHRGKNGYQRNSDSHNRISNSSSGYYYADNNHRHSSRADKHNSSYGSQKHSSKQMAPAVVSAKRSKHRKQNIEQKISKFSPIEEAKDVESDFASYTVTTSAAGSNVILRAQKLQDEITYGLKKNIYDQQRYSGHISREAMEDSERGYSNGNRSRSSSMYGMEKAGKEAASPRSKSYERDTVERSQKMGMGHSRGRAPIKSQASEEESPLSPMGNQMHGARTSRESLPPNVVDSRSQFGSSHSLPDVQDVKETSRSHTYREDDGYVMDDMHCAVSDSEAYHLGQEETDWFEKPRERSRHYGGQSSSQRRSHRNHSRHNYEEPPADDTWQQSERSQSRYSSKDHQKQSAYQYGEPARHSSRHTGDEPSRKSSRQHPKEQHRQESRQYSQQPSQRRGQPAEQRSQRDPHLGSAEWTQPRSTGHHSEAELSRPQKHSQQQQHAARKQLESPQQQGRSQHSQPPSSRSHSQQQVRQSPSQQARPATSQQRAPPAQQQQQQQQQQPRQAQLQQQAKHVQQPQAQQSQQQHPGPTQQQQQAQQQQQQPQQQQQQQQPQQQQQQPRQQSLQQPAGQHQPQTQPQAQQPQTRPATTMTKPGQATTGKPAVKQATAPQQAAHSAGSKPSEEKEGDIGAFVSKMLPGGAAEQAGKLTEGIASFGRKLTSFW</sequence>
<feature type="compositionally biased region" description="Polar residues" evidence="2">
    <location>
        <begin position="311"/>
        <end position="331"/>
    </location>
</feature>
<dbReference type="OMA" id="GMYRPYV"/>
<evidence type="ECO:0000313" key="4">
    <source>
        <dbReference type="Proteomes" id="UP000287033"/>
    </source>
</evidence>
<dbReference type="GO" id="GO:0098978">
    <property type="term" value="C:glutamatergic synapse"/>
    <property type="evidence" value="ECO:0007669"/>
    <property type="project" value="TreeGrafter"/>
</dbReference>
<feature type="compositionally biased region" description="Low complexity" evidence="2">
    <location>
        <begin position="2667"/>
        <end position="2683"/>
    </location>
</feature>
<dbReference type="GO" id="GO:0098882">
    <property type="term" value="F:structural constituent of presynaptic active zone"/>
    <property type="evidence" value="ECO:0007669"/>
    <property type="project" value="TreeGrafter"/>
</dbReference>
<evidence type="ECO:0000256" key="2">
    <source>
        <dbReference type="SAM" id="MobiDB-lite"/>
    </source>
</evidence>
<feature type="compositionally biased region" description="Low complexity" evidence="2">
    <location>
        <begin position="107"/>
        <end position="121"/>
    </location>
</feature>
<dbReference type="GO" id="GO:0035418">
    <property type="term" value="P:protein localization to synapse"/>
    <property type="evidence" value="ECO:0007669"/>
    <property type="project" value="TreeGrafter"/>
</dbReference>
<feature type="compositionally biased region" description="Low complexity" evidence="2">
    <location>
        <begin position="3384"/>
        <end position="3527"/>
    </location>
</feature>
<name>A0A401SHW2_CHIPU</name>
<dbReference type="Proteomes" id="UP000287033">
    <property type="component" value="Unassembled WGS sequence"/>
</dbReference>
<feature type="coiled-coil region" evidence="1">
    <location>
        <begin position="1985"/>
        <end position="2082"/>
    </location>
</feature>
<feature type="compositionally biased region" description="Basic and acidic residues" evidence="2">
    <location>
        <begin position="3185"/>
        <end position="3208"/>
    </location>
</feature>
<evidence type="ECO:0000313" key="3">
    <source>
        <dbReference type="EMBL" id="GCC30002.1"/>
    </source>
</evidence>
<feature type="compositionally biased region" description="Low complexity" evidence="2">
    <location>
        <begin position="3084"/>
        <end position="3099"/>
    </location>
</feature>
<dbReference type="InterPro" id="IPR052098">
    <property type="entry name" value="Presynaptic_Scaffold_Bsn/Pclo"/>
</dbReference>
<keyword evidence="1" id="KW-0175">Coiled coil</keyword>
<feature type="compositionally biased region" description="Low complexity" evidence="2">
    <location>
        <begin position="426"/>
        <end position="447"/>
    </location>
</feature>
<feature type="compositionally biased region" description="Basic and acidic residues" evidence="2">
    <location>
        <begin position="2256"/>
        <end position="2269"/>
    </location>
</feature>
<feature type="compositionally biased region" description="Basic and acidic residues" evidence="2">
    <location>
        <begin position="1965"/>
        <end position="1983"/>
    </location>
</feature>
<feature type="compositionally biased region" description="Basic and acidic residues" evidence="2">
    <location>
        <begin position="83"/>
        <end position="92"/>
    </location>
</feature>
<feature type="coiled-coil region" evidence="1">
    <location>
        <begin position="2559"/>
        <end position="2596"/>
    </location>
</feature>
<gene>
    <name evidence="3" type="ORF">chiPu_0008446</name>
</gene>
<evidence type="ECO:0000256" key="1">
    <source>
        <dbReference type="SAM" id="Coils"/>
    </source>
</evidence>
<feature type="coiled-coil region" evidence="1">
    <location>
        <begin position="714"/>
        <end position="741"/>
    </location>
</feature>
<feature type="compositionally biased region" description="Polar residues" evidence="2">
    <location>
        <begin position="2684"/>
        <end position="2693"/>
    </location>
</feature>
<feature type="region of interest" description="Disordered" evidence="2">
    <location>
        <begin position="2880"/>
        <end position="3009"/>
    </location>
</feature>
<feature type="compositionally biased region" description="Polar residues" evidence="2">
    <location>
        <begin position="914"/>
        <end position="941"/>
    </location>
</feature>
<protein>
    <submittedName>
        <fullName evidence="3">Uncharacterized protein</fullName>
    </submittedName>
</protein>
<accession>A0A401SHW2</accession>
<feature type="compositionally biased region" description="Basic and acidic residues" evidence="2">
    <location>
        <begin position="553"/>
        <end position="568"/>
    </location>
</feature>
<proteinExistence type="predicted"/>
<feature type="region of interest" description="Disordered" evidence="2">
    <location>
        <begin position="878"/>
        <end position="941"/>
    </location>
</feature>
<feature type="compositionally biased region" description="Low complexity" evidence="2">
    <location>
        <begin position="3266"/>
        <end position="3275"/>
    </location>
</feature>
<dbReference type="GO" id="GO:1904071">
    <property type="term" value="P:presynaptic active zone assembly"/>
    <property type="evidence" value="ECO:0007669"/>
    <property type="project" value="TreeGrafter"/>
</dbReference>
<dbReference type="OrthoDB" id="10059918at2759"/>
<dbReference type="EMBL" id="BEZZ01000277">
    <property type="protein sequence ID" value="GCC30002.1"/>
    <property type="molecule type" value="Genomic_DNA"/>
</dbReference>
<feature type="region of interest" description="Disordered" evidence="2">
    <location>
        <begin position="2397"/>
        <end position="2487"/>
    </location>
</feature>
<feature type="compositionally biased region" description="Acidic residues" evidence="2">
    <location>
        <begin position="200"/>
        <end position="217"/>
    </location>
</feature>
<dbReference type="GO" id="GO:0030424">
    <property type="term" value="C:axon"/>
    <property type="evidence" value="ECO:0007669"/>
    <property type="project" value="TreeGrafter"/>
</dbReference>
<feature type="compositionally biased region" description="Polar residues" evidence="2">
    <location>
        <begin position="1"/>
        <end position="12"/>
    </location>
</feature>
<feature type="compositionally biased region" description="Low complexity" evidence="2">
    <location>
        <begin position="3321"/>
        <end position="3332"/>
    </location>
</feature>
<feature type="region of interest" description="Disordered" evidence="2">
    <location>
        <begin position="1"/>
        <end position="574"/>
    </location>
</feature>
<feature type="compositionally biased region" description="Polar residues" evidence="2">
    <location>
        <begin position="2702"/>
        <end position="2753"/>
    </location>
</feature>
<comment type="caution">
    <text evidence="3">The sequence shown here is derived from an EMBL/GenBank/DDBJ whole genome shotgun (WGS) entry which is preliminary data.</text>
</comment>
<dbReference type="GO" id="GO:0098982">
    <property type="term" value="C:GABA-ergic synapse"/>
    <property type="evidence" value="ECO:0007669"/>
    <property type="project" value="TreeGrafter"/>
</dbReference>